<accession>A0A094W8A3</accession>
<reference evidence="2 3" key="1">
    <citation type="submission" date="2014-06" db="EMBL/GenBank/DDBJ databases">
        <title>Draft genome sequence of iron oxidizing acidophile Leptospirillum ferriphilum DSM14647.</title>
        <authorList>
            <person name="Cardenas J.P."/>
            <person name="Lazcano M."/>
            <person name="Ossandon F.J."/>
            <person name="Corbett M."/>
            <person name="Holmes D.S."/>
            <person name="Watkin E."/>
        </authorList>
    </citation>
    <scope>NUCLEOTIDE SEQUENCE [LARGE SCALE GENOMIC DNA]</scope>
    <source>
        <strain evidence="2 3">DSM 14647</strain>
    </source>
</reference>
<evidence type="ECO:0000313" key="2">
    <source>
        <dbReference type="EMBL" id="KGA93748.1"/>
    </source>
</evidence>
<sequence length="341" mass="36133">MKVNKNIHSIFRFIAAFLLAIVLVVTPVFKRSSLASGAIGSGSVTWDPGLYIQNAWDFTKSNYQDWLKYAQMVQQTAYDLQLAYMMAKDIQTMPTGSGFFSNLANLSMILGMGAQVGAQIGNSVVQMNGQYASMGATPLPPGTAGPSMPPQGLSTATTNEISNLSSDLQEFGAQAQMTAANAYSLQMLSTMNMMNFSGAVSAIQTGTSAAIQMGSQFGQYQQWRLHRSMLKDQRRMLRATQRKMGEQITQTNALSTVGNLESTGCFASFYVENAPPVSCFKQFLPLQGAPAMTPPTSAGLSAPIPLIPTGSPSTSTVSGSSSSTTTTTSSTSSASYSGSVP</sequence>
<dbReference type="Proteomes" id="UP000029452">
    <property type="component" value="Unassembled WGS sequence"/>
</dbReference>
<dbReference type="AlphaFoldDB" id="A0A094W8A3"/>
<name>A0A094W8A3_9BACT</name>
<feature type="compositionally biased region" description="Low complexity" evidence="1">
    <location>
        <begin position="309"/>
        <end position="341"/>
    </location>
</feature>
<organism evidence="2 3">
    <name type="scientific">Leptospirillum ferriphilum</name>
    <dbReference type="NCBI Taxonomy" id="178606"/>
    <lineage>
        <taxon>Bacteria</taxon>
        <taxon>Pseudomonadati</taxon>
        <taxon>Nitrospirota</taxon>
        <taxon>Nitrospiria</taxon>
        <taxon>Nitrospirales</taxon>
        <taxon>Nitrospiraceae</taxon>
        <taxon>Leptospirillum</taxon>
    </lineage>
</organism>
<gene>
    <name evidence="2" type="ORF">LptCag_1458</name>
</gene>
<evidence type="ECO:0000313" key="3">
    <source>
        <dbReference type="Proteomes" id="UP000029452"/>
    </source>
</evidence>
<dbReference type="EMBL" id="JPGK01000005">
    <property type="protein sequence ID" value="KGA93748.1"/>
    <property type="molecule type" value="Genomic_DNA"/>
</dbReference>
<comment type="caution">
    <text evidence="2">The sequence shown here is derived from an EMBL/GenBank/DDBJ whole genome shotgun (WGS) entry which is preliminary data.</text>
</comment>
<feature type="region of interest" description="Disordered" evidence="1">
    <location>
        <begin position="300"/>
        <end position="341"/>
    </location>
</feature>
<protein>
    <submittedName>
        <fullName evidence="2">Uncharacterized protein</fullName>
    </submittedName>
</protein>
<dbReference type="RefSeq" id="WP_036082379.1">
    <property type="nucleotide sequence ID" value="NZ_JPGK01000005.1"/>
</dbReference>
<dbReference type="PATRIC" id="fig|178606.4.peg.1461"/>
<proteinExistence type="predicted"/>
<evidence type="ECO:0000256" key="1">
    <source>
        <dbReference type="SAM" id="MobiDB-lite"/>
    </source>
</evidence>